<dbReference type="EMBL" id="JAMQGO010000010">
    <property type="protein sequence ID" value="MCM2563286.1"/>
    <property type="molecule type" value="Genomic_DNA"/>
</dbReference>
<keyword evidence="1" id="KW-0378">Hydrolase</keyword>
<name>A0ACC5ZZV8_9RHOB</name>
<reference evidence="1" key="1">
    <citation type="submission" date="2022-06" db="EMBL/GenBank/DDBJ databases">
        <title>Lutimaribacter sp. EGI FJ00013, a novel bacterium isolated from a salt lake sediment enrichment.</title>
        <authorList>
            <person name="Gao L."/>
            <person name="Fang B.-Z."/>
            <person name="Li W.-J."/>
        </authorList>
    </citation>
    <scope>NUCLEOTIDE SEQUENCE</scope>
    <source>
        <strain evidence="1">EGI FJ00013</strain>
    </source>
</reference>
<organism evidence="1 2">
    <name type="scientific">Lutimaribacter degradans</name>
    <dbReference type="NCBI Taxonomy" id="2945989"/>
    <lineage>
        <taxon>Bacteria</taxon>
        <taxon>Pseudomonadati</taxon>
        <taxon>Pseudomonadota</taxon>
        <taxon>Alphaproteobacteria</taxon>
        <taxon>Rhodobacterales</taxon>
        <taxon>Roseobacteraceae</taxon>
        <taxon>Lutimaribacter</taxon>
    </lineage>
</organism>
<proteinExistence type="predicted"/>
<accession>A0ACC5ZZV8</accession>
<sequence>MTETSRALRPVTEIPDMRITLSDGCQLSARVWMPEDAASDPVPAILEYLPYRKRDGTTARDALTHPWFAARGYACIRVDIRGNGDSDGLMSDEYSEQELSDAVEVIEWLAAQPWCAGTVGMMGISWGGFNGLQVAYRQPEPLKAVITLCSTVDRFADDIHYKGGCLLNENFAWSSVMWSYSSRPSDPALRPDWREIWLKRIENEPFLISTWLRHQRRDAYWRHGSICEDYSRIKAKVLAISGWGDGYLNTVAHIVNNIPGAKGINGPWVHKYPHFAVPGPRIGFLQEALRWWDRWLKDIDTGVEGDPAYRHYLMDSVPPRRRYDHRPGLWLADDTLDWATETWPLAPGRLGGKAEPLQARVASPQHCGLEGGEYYGGSDGPEWPGDQRVDDALSACFDSTPLQDAADIVGAPLVRLRVSADRPWAQLAVRLCDVAPDGSSQRITWGMLNLTHRNGHDAPEPLVPGQSVDVAVRLDHIAYRVPAGHRLRLAISTAYWPMVWPMPAAAEVTVHEGALDVAVRPTAQGDEWRFPPPDAAPPQEVEELRPAVERKEVTTDMVSGTITQYVERDEGKQRDVAHGLISGSVAREWWTIHPDDPLTARARTHWTEEVERDDIRTRTETFAEMWSDATHFHMSGRLEAYENDKLVYARNVTDKVSRDHM</sequence>
<comment type="caution">
    <text evidence="1">The sequence shown here is derived from an EMBL/GenBank/DDBJ whole genome shotgun (WGS) entry which is preliminary data.</text>
</comment>
<protein>
    <submittedName>
        <fullName evidence="1">CocE/NonD family hydrolase</fullName>
    </submittedName>
</protein>
<keyword evidence="2" id="KW-1185">Reference proteome</keyword>
<gene>
    <name evidence="1" type="ORF">M8744_14110</name>
</gene>
<evidence type="ECO:0000313" key="2">
    <source>
        <dbReference type="Proteomes" id="UP001203036"/>
    </source>
</evidence>
<evidence type="ECO:0000313" key="1">
    <source>
        <dbReference type="EMBL" id="MCM2563286.1"/>
    </source>
</evidence>
<dbReference type="Proteomes" id="UP001203036">
    <property type="component" value="Unassembled WGS sequence"/>
</dbReference>